<comment type="caution">
    <text evidence="2">The sequence shown here is derived from an EMBL/GenBank/DDBJ whole genome shotgun (WGS) entry which is preliminary data.</text>
</comment>
<sequence length="422" mass="46864">MENDPLESMLRQADPHHGNEPSQVDQCRSQWTRLADRRRQVRRRIRSACKVAGGLAIASFVSLALLLRSETGSDNQQAALLQRSVDNVEPLDKKEFSVTATPLDSKRDDEPIPQPPRSGIRAASNHPLPTDPARPNATTTFSFERYVDHAGVPGSLSWNNAARKLAASHPQVQRIAIRAVEHISNVDKRQRAMDLVVAAAGTDARSLLIRWLDNSTVRPIAWQRLYDSATPDERLQMVELAQSDSERLQICNAIVNHPDPLAVRQLVTLAEDRSWHAALSASTKGIRPEHLQGLIEIIRSDNRELRTGAVFVIATTPNQQIDQQLAGLVLQGRHQQAAYIALLSRKTPQAQIFLSHAAAQPHLAASLYSAHAHFVNIKPRLHFWLTQLQGDHDEPANTSERQDSMVHDIRLVRNADVSGGTS</sequence>
<proteinExistence type="predicted"/>
<reference evidence="2 3" key="1">
    <citation type="submission" date="2023-06" db="EMBL/GenBank/DDBJ databases">
        <title>Roseiconus lacunae JC819 isolated from Gulf of Mannar region, Tamil Nadu.</title>
        <authorList>
            <person name="Pk S."/>
            <person name="Ch S."/>
            <person name="Ch V.R."/>
        </authorList>
    </citation>
    <scope>NUCLEOTIDE SEQUENCE [LARGE SCALE GENOMIC DNA]</scope>
    <source>
        <strain evidence="2 3">JC819</strain>
    </source>
</reference>
<organism evidence="2 3">
    <name type="scientific">Roseiconus lacunae</name>
    <dbReference type="NCBI Taxonomy" id="2605694"/>
    <lineage>
        <taxon>Bacteria</taxon>
        <taxon>Pseudomonadati</taxon>
        <taxon>Planctomycetota</taxon>
        <taxon>Planctomycetia</taxon>
        <taxon>Pirellulales</taxon>
        <taxon>Pirellulaceae</taxon>
        <taxon>Roseiconus</taxon>
    </lineage>
</organism>
<feature type="region of interest" description="Disordered" evidence="1">
    <location>
        <begin position="1"/>
        <end position="26"/>
    </location>
</feature>
<evidence type="ECO:0000313" key="2">
    <source>
        <dbReference type="EMBL" id="MDM4014259.1"/>
    </source>
</evidence>
<evidence type="ECO:0000256" key="1">
    <source>
        <dbReference type="SAM" id="MobiDB-lite"/>
    </source>
</evidence>
<dbReference type="InterPro" id="IPR011989">
    <property type="entry name" value="ARM-like"/>
</dbReference>
<feature type="region of interest" description="Disordered" evidence="1">
    <location>
        <begin position="92"/>
        <end position="136"/>
    </location>
</feature>
<name>A0ABT7PCN2_9BACT</name>
<gene>
    <name evidence="2" type="ORF">QTN89_02375</name>
</gene>
<dbReference type="EMBL" id="JASZZN010000002">
    <property type="protein sequence ID" value="MDM4014259.1"/>
    <property type="molecule type" value="Genomic_DNA"/>
</dbReference>
<evidence type="ECO:0000313" key="3">
    <source>
        <dbReference type="Proteomes" id="UP001239462"/>
    </source>
</evidence>
<keyword evidence="3" id="KW-1185">Reference proteome</keyword>
<protein>
    <recommendedName>
        <fullName evidence="4">HEAT repeat domain-containing protein</fullName>
    </recommendedName>
</protein>
<dbReference type="RefSeq" id="WP_289162050.1">
    <property type="nucleotide sequence ID" value="NZ_JASZZN010000002.1"/>
</dbReference>
<accession>A0ABT7PCN2</accession>
<evidence type="ECO:0008006" key="4">
    <source>
        <dbReference type="Google" id="ProtNLM"/>
    </source>
</evidence>
<dbReference type="Gene3D" id="1.25.10.10">
    <property type="entry name" value="Leucine-rich Repeat Variant"/>
    <property type="match status" value="1"/>
</dbReference>
<dbReference type="Proteomes" id="UP001239462">
    <property type="component" value="Unassembled WGS sequence"/>
</dbReference>